<dbReference type="GO" id="GO:0008270">
    <property type="term" value="F:zinc ion binding"/>
    <property type="evidence" value="ECO:0007669"/>
    <property type="project" value="UniProtKB-UniRule"/>
</dbReference>
<dbReference type="InterPro" id="IPR007527">
    <property type="entry name" value="Znf_SWIM"/>
</dbReference>
<feature type="domain" description="SWIM-type" evidence="3">
    <location>
        <begin position="185"/>
        <end position="221"/>
    </location>
</feature>
<dbReference type="EnsemblPlants" id="AET3Gv20906800.1">
    <property type="protein sequence ID" value="AET3Gv20906800.1"/>
    <property type="gene ID" value="AET3Gv20906800"/>
</dbReference>
<name>A0A453G6T1_AEGTS</name>
<dbReference type="InterPro" id="IPR031052">
    <property type="entry name" value="FHY3/FAR1"/>
</dbReference>
<comment type="function">
    <text evidence="2">Putative transcription activator involved in regulating light control of development.</text>
</comment>
<comment type="similarity">
    <text evidence="2">Belongs to the FHY3/FAR1 family.</text>
</comment>
<reference evidence="5" key="2">
    <citation type="journal article" date="2017" name="Nat. Plants">
        <title>The Aegilops tauschii genome reveals multiple impacts of transposons.</title>
        <authorList>
            <person name="Zhao G."/>
            <person name="Zou C."/>
            <person name="Li K."/>
            <person name="Wang K."/>
            <person name="Li T."/>
            <person name="Gao L."/>
            <person name="Zhang X."/>
            <person name="Wang H."/>
            <person name="Yang Z."/>
            <person name="Liu X."/>
            <person name="Jiang W."/>
            <person name="Mao L."/>
            <person name="Kong X."/>
            <person name="Jiao Y."/>
            <person name="Jia J."/>
        </authorList>
    </citation>
    <scope>NUCLEOTIDE SEQUENCE [LARGE SCALE GENOMIC DNA]</scope>
    <source>
        <strain evidence="5">cv. AL8/78</strain>
    </source>
</reference>
<protein>
    <recommendedName>
        <fullName evidence="2">Protein FAR1-RELATED SEQUENCE</fullName>
    </recommendedName>
</protein>
<dbReference type="STRING" id="200361.A0A453G6T1"/>
<evidence type="ECO:0000313" key="5">
    <source>
        <dbReference type="Proteomes" id="UP000015105"/>
    </source>
</evidence>
<dbReference type="AlphaFoldDB" id="A0A453G6T1"/>
<sequence length="234" mass="27818">GVLWSKNNEFKLEFHKLVHHMITEEEFEEGWRQMLEKYSLKKHPFLTQIYEVRHKWAKPYFRGVFCARMTSTQRSESANHLLKGYVPPGCPMHLFLKQFQKLQFDREAEESFQEKRTSLSGVCLRVNLPIERHASKVYTRAMFEKFGEELYKCGAHVLDEVVPRRVYKSTHVEAEKREKWSKVEFKIEVDEDESFFSCECGYFEHARIVCCHALQVCLGDQRTSLIMFHLPCLL</sequence>
<reference evidence="4" key="3">
    <citation type="journal article" date="2017" name="Nature">
        <title>Genome sequence of the progenitor of the wheat D genome Aegilops tauschii.</title>
        <authorList>
            <person name="Luo M.C."/>
            <person name="Gu Y.Q."/>
            <person name="Puiu D."/>
            <person name="Wang H."/>
            <person name="Twardziok S.O."/>
            <person name="Deal K.R."/>
            <person name="Huo N."/>
            <person name="Zhu T."/>
            <person name="Wang L."/>
            <person name="Wang Y."/>
            <person name="McGuire P.E."/>
            <person name="Liu S."/>
            <person name="Long H."/>
            <person name="Ramasamy R.K."/>
            <person name="Rodriguez J.C."/>
            <person name="Van S.L."/>
            <person name="Yuan L."/>
            <person name="Wang Z."/>
            <person name="Xia Z."/>
            <person name="Xiao L."/>
            <person name="Anderson O.D."/>
            <person name="Ouyang S."/>
            <person name="Liang Y."/>
            <person name="Zimin A.V."/>
            <person name="Pertea G."/>
            <person name="Qi P."/>
            <person name="Bennetzen J.L."/>
            <person name="Dai X."/>
            <person name="Dawson M.W."/>
            <person name="Muller H.G."/>
            <person name="Kugler K."/>
            <person name="Rivarola-Duarte L."/>
            <person name="Spannagl M."/>
            <person name="Mayer K.F.X."/>
            <person name="Lu F.H."/>
            <person name="Bevan M.W."/>
            <person name="Leroy P."/>
            <person name="Li P."/>
            <person name="You F.M."/>
            <person name="Sun Q."/>
            <person name="Liu Z."/>
            <person name="Lyons E."/>
            <person name="Wicker T."/>
            <person name="Salzberg S.L."/>
            <person name="Devos K.M."/>
            <person name="Dvorak J."/>
        </authorList>
    </citation>
    <scope>NUCLEOTIDE SEQUENCE [LARGE SCALE GENOMIC DNA]</scope>
    <source>
        <strain evidence="4">cv. AL8/78</strain>
    </source>
</reference>
<evidence type="ECO:0000259" key="3">
    <source>
        <dbReference type="PROSITE" id="PS50966"/>
    </source>
</evidence>
<reference evidence="4" key="5">
    <citation type="journal article" date="2021" name="G3 (Bethesda)">
        <title>Aegilops tauschii genome assembly Aet v5.0 features greater sequence contiguity and improved annotation.</title>
        <authorList>
            <person name="Wang L."/>
            <person name="Zhu T."/>
            <person name="Rodriguez J.C."/>
            <person name="Deal K.R."/>
            <person name="Dubcovsky J."/>
            <person name="McGuire P.E."/>
            <person name="Lux T."/>
            <person name="Spannagl M."/>
            <person name="Mayer K.F.X."/>
            <person name="Baldrich P."/>
            <person name="Meyers B.C."/>
            <person name="Huo N."/>
            <person name="Gu Y.Q."/>
            <person name="Zhou H."/>
            <person name="Devos K.M."/>
            <person name="Bennetzen J.L."/>
            <person name="Unver T."/>
            <person name="Budak H."/>
            <person name="Gulick P.J."/>
            <person name="Galiba G."/>
            <person name="Kalapos B."/>
            <person name="Nelson D.R."/>
            <person name="Li P."/>
            <person name="You F.M."/>
            <person name="Luo M.C."/>
            <person name="Dvorak J."/>
        </authorList>
    </citation>
    <scope>NUCLEOTIDE SEQUENCE [LARGE SCALE GENOMIC DNA]</scope>
    <source>
        <strain evidence="4">cv. AL8/78</strain>
    </source>
</reference>
<evidence type="ECO:0000256" key="2">
    <source>
        <dbReference type="RuleBase" id="RU367018"/>
    </source>
</evidence>
<dbReference type="GO" id="GO:0005634">
    <property type="term" value="C:nucleus"/>
    <property type="evidence" value="ECO:0007669"/>
    <property type="project" value="UniProtKB-SubCell"/>
</dbReference>
<organism evidence="4 5">
    <name type="scientific">Aegilops tauschii subsp. strangulata</name>
    <name type="common">Goatgrass</name>
    <dbReference type="NCBI Taxonomy" id="200361"/>
    <lineage>
        <taxon>Eukaryota</taxon>
        <taxon>Viridiplantae</taxon>
        <taxon>Streptophyta</taxon>
        <taxon>Embryophyta</taxon>
        <taxon>Tracheophyta</taxon>
        <taxon>Spermatophyta</taxon>
        <taxon>Magnoliopsida</taxon>
        <taxon>Liliopsida</taxon>
        <taxon>Poales</taxon>
        <taxon>Poaceae</taxon>
        <taxon>BOP clade</taxon>
        <taxon>Pooideae</taxon>
        <taxon>Triticodae</taxon>
        <taxon>Triticeae</taxon>
        <taxon>Triticinae</taxon>
        <taxon>Aegilops</taxon>
    </lineage>
</organism>
<dbReference type="PANTHER" id="PTHR31669">
    <property type="entry name" value="PROTEIN FAR1-RELATED SEQUENCE 10-RELATED"/>
    <property type="match status" value="1"/>
</dbReference>
<keyword evidence="2" id="KW-0862">Zinc</keyword>
<dbReference type="PANTHER" id="PTHR31669:SF307">
    <property type="entry name" value="PROTEIN FAR1-RELATED SEQUENCE"/>
    <property type="match status" value="1"/>
</dbReference>
<keyword evidence="2" id="KW-0539">Nucleus</keyword>
<evidence type="ECO:0000313" key="4">
    <source>
        <dbReference type="EnsemblPlants" id="AET3Gv20906800.1"/>
    </source>
</evidence>
<dbReference type="GO" id="GO:0006355">
    <property type="term" value="P:regulation of DNA-templated transcription"/>
    <property type="evidence" value="ECO:0007669"/>
    <property type="project" value="UniProtKB-UniRule"/>
</dbReference>
<reference evidence="5" key="1">
    <citation type="journal article" date="2014" name="Science">
        <title>Ancient hybridizations among the ancestral genomes of bread wheat.</title>
        <authorList>
            <consortium name="International Wheat Genome Sequencing Consortium,"/>
            <person name="Marcussen T."/>
            <person name="Sandve S.R."/>
            <person name="Heier L."/>
            <person name="Spannagl M."/>
            <person name="Pfeifer M."/>
            <person name="Jakobsen K.S."/>
            <person name="Wulff B.B."/>
            <person name="Steuernagel B."/>
            <person name="Mayer K.F."/>
            <person name="Olsen O.A."/>
        </authorList>
    </citation>
    <scope>NUCLEOTIDE SEQUENCE [LARGE SCALE GENOMIC DNA]</scope>
    <source>
        <strain evidence="5">cv. AL8/78</strain>
    </source>
</reference>
<dbReference type="PROSITE" id="PS50966">
    <property type="entry name" value="ZF_SWIM"/>
    <property type="match status" value="1"/>
</dbReference>
<keyword evidence="1 2" id="KW-0863">Zinc-finger</keyword>
<proteinExistence type="inferred from homology"/>
<reference evidence="4" key="4">
    <citation type="submission" date="2019-03" db="UniProtKB">
        <authorList>
            <consortium name="EnsemblPlants"/>
        </authorList>
    </citation>
    <scope>IDENTIFICATION</scope>
</reference>
<accession>A0A453G6T1</accession>
<dbReference type="Gramene" id="AET3Gv20906800.1">
    <property type="protein sequence ID" value="AET3Gv20906800.1"/>
    <property type="gene ID" value="AET3Gv20906800"/>
</dbReference>
<keyword evidence="2" id="KW-0479">Metal-binding</keyword>
<keyword evidence="5" id="KW-1185">Reference proteome</keyword>
<evidence type="ECO:0000256" key="1">
    <source>
        <dbReference type="PROSITE-ProRule" id="PRU00325"/>
    </source>
</evidence>
<dbReference type="Proteomes" id="UP000015105">
    <property type="component" value="Chromosome 3D"/>
</dbReference>
<comment type="subcellular location">
    <subcellularLocation>
        <location evidence="2">Nucleus</location>
    </subcellularLocation>
</comment>